<name>X6ND41_RETFI</name>
<feature type="transmembrane region" description="Helical" evidence="1">
    <location>
        <begin position="181"/>
        <end position="201"/>
    </location>
</feature>
<reference evidence="2 3" key="1">
    <citation type="journal article" date="2013" name="Curr. Biol.">
        <title>The Genome of the Foraminiferan Reticulomyxa filosa.</title>
        <authorList>
            <person name="Glockner G."/>
            <person name="Hulsmann N."/>
            <person name="Schleicher M."/>
            <person name="Noegel A.A."/>
            <person name="Eichinger L."/>
            <person name="Gallinger C."/>
            <person name="Pawlowski J."/>
            <person name="Sierra R."/>
            <person name="Euteneuer U."/>
            <person name="Pillet L."/>
            <person name="Moustafa A."/>
            <person name="Platzer M."/>
            <person name="Groth M."/>
            <person name="Szafranski K."/>
            <person name="Schliwa M."/>
        </authorList>
    </citation>
    <scope>NUCLEOTIDE SEQUENCE [LARGE SCALE GENOMIC DNA]</scope>
</reference>
<evidence type="ECO:0000313" key="2">
    <source>
        <dbReference type="EMBL" id="ETO23813.1"/>
    </source>
</evidence>
<gene>
    <name evidence="2" type="ORF">RFI_13362</name>
</gene>
<sequence length="202" mass="24892">MSLQLLKHQQHHKSIKIYIVYLHFCHKTSPSITCVYACTVISNLVEIRFHICQFSFIMKIEIDFFRKYNLLTNLIKIKVRYFFKQITFFIYLNNTCTTHFKFFFFEVVHLFFAKKIVNTIPNFIFYIAIQQTYYFKLPTQYFKTQILYFFPLLFLQLYPKHFHLCYRVYKKTLLHRQSLQYIPNIPTLLNYEIYIILFCLLR</sequence>
<organism evidence="2 3">
    <name type="scientific">Reticulomyxa filosa</name>
    <dbReference type="NCBI Taxonomy" id="46433"/>
    <lineage>
        <taxon>Eukaryota</taxon>
        <taxon>Sar</taxon>
        <taxon>Rhizaria</taxon>
        <taxon>Retaria</taxon>
        <taxon>Foraminifera</taxon>
        <taxon>Monothalamids</taxon>
        <taxon>Reticulomyxidae</taxon>
        <taxon>Reticulomyxa</taxon>
    </lineage>
</organism>
<evidence type="ECO:0008006" key="4">
    <source>
        <dbReference type="Google" id="ProtNLM"/>
    </source>
</evidence>
<comment type="caution">
    <text evidence="2">The sequence shown here is derived from an EMBL/GenBank/DDBJ whole genome shotgun (WGS) entry which is preliminary data.</text>
</comment>
<accession>X6ND41</accession>
<evidence type="ECO:0000256" key="1">
    <source>
        <dbReference type="SAM" id="Phobius"/>
    </source>
</evidence>
<protein>
    <recommendedName>
        <fullName evidence="4">Transmembrane protein</fullName>
    </recommendedName>
</protein>
<evidence type="ECO:0000313" key="3">
    <source>
        <dbReference type="Proteomes" id="UP000023152"/>
    </source>
</evidence>
<keyword evidence="1" id="KW-0472">Membrane</keyword>
<dbReference type="Proteomes" id="UP000023152">
    <property type="component" value="Unassembled WGS sequence"/>
</dbReference>
<dbReference type="AlphaFoldDB" id="X6ND41"/>
<keyword evidence="3" id="KW-1185">Reference proteome</keyword>
<dbReference type="EMBL" id="ASPP01009687">
    <property type="protein sequence ID" value="ETO23813.1"/>
    <property type="molecule type" value="Genomic_DNA"/>
</dbReference>
<feature type="transmembrane region" description="Helical" evidence="1">
    <location>
        <begin position="146"/>
        <end position="169"/>
    </location>
</feature>
<proteinExistence type="predicted"/>
<keyword evidence="1" id="KW-1133">Transmembrane helix</keyword>
<keyword evidence="1" id="KW-0812">Transmembrane</keyword>